<dbReference type="HOGENOM" id="CLU_033085_0_0_1"/>
<keyword evidence="3 6" id="KW-1133">Transmembrane helix</keyword>
<dbReference type="GeneID" id="24099800"/>
<dbReference type="PANTHER" id="PTHR15549">
    <property type="entry name" value="PAIRED IMMUNOGLOBULIN-LIKE TYPE 2 RECEPTOR"/>
    <property type="match status" value="1"/>
</dbReference>
<accession>J4H4F2</accession>
<feature type="compositionally biased region" description="Acidic residues" evidence="5">
    <location>
        <begin position="401"/>
        <end position="411"/>
    </location>
</feature>
<keyword evidence="7" id="KW-0732">Signal</keyword>
<evidence type="ECO:0000256" key="4">
    <source>
        <dbReference type="ARBA" id="ARBA00023136"/>
    </source>
</evidence>
<evidence type="ECO:0000256" key="5">
    <source>
        <dbReference type="SAM" id="MobiDB-lite"/>
    </source>
</evidence>
<evidence type="ECO:0008006" key="10">
    <source>
        <dbReference type="Google" id="ProtNLM"/>
    </source>
</evidence>
<evidence type="ECO:0000256" key="3">
    <source>
        <dbReference type="ARBA" id="ARBA00022989"/>
    </source>
</evidence>
<proteinExistence type="predicted"/>
<dbReference type="EMBL" id="HE797171">
    <property type="protein sequence ID" value="CCM04889.1"/>
    <property type="molecule type" value="Genomic_DNA"/>
</dbReference>
<evidence type="ECO:0000313" key="9">
    <source>
        <dbReference type="Proteomes" id="UP000006352"/>
    </source>
</evidence>
<feature type="compositionally biased region" description="Low complexity" evidence="5">
    <location>
        <begin position="231"/>
        <end position="250"/>
    </location>
</feature>
<dbReference type="GO" id="GO:0071944">
    <property type="term" value="C:cell periphery"/>
    <property type="evidence" value="ECO:0007669"/>
    <property type="project" value="UniProtKB-ARBA"/>
</dbReference>
<evidence type="ECO:0000256" key="7">
    <source>
        <dbReference type="SAM" id="SignalP"/>
    </source>
</evidence>
<keyword evidence="2 6" id="KW-0812">Transmembrane</keyword>
<dbReference type="Proteomes" id="UP000006352">
    <property type="component" value="Unassembled WGS sequence"/>
</dbReference>
<evidence type="ECO:0000256" key="2">
    <source>
        <dbReference type="ARBA" id="ARBA00022692"/>
    </source>
</evidence>
<reference evidence="8 9" key="1">
    <citation type="journal article" date="2012" name="Appl. Environ. Microbiol.">
        <title>Short-read sequencing for genomic analysis of the brown rot fungus Fibroporia radiculosa.</title>
        <authorList>
            <person name="Tang J.D."/>
            <person name="Perkins A.D."/>
            <person name="Sonstegard T.S."/>
            <person name="Schroeder S.G."/>
            <person name="Burgess S.C."/>
            <person name="Diehl S.V."/>
        </authorList>
    </citation>
    <scope>NUCLEOTIDE SEQUENCE [LARGE SCALE GENOMIC DNA]</scope>
    <source>
        <strain evidence="8 9">TFFH 294</strain>
    </source>
</reference>
<feature type="region of interest" description="Disordered" evidence="5">
    <location>
        <begin position="226"/>
        <end position="260"/>
    </location>
</feature>
<feature type="compositionally biased region" description="Low complexity" evidence="5">
    <location>
        <begin position="433"/>
        <end position="442"/>
    </location>
</feature>
<evidence type="ECO:0000256" key="6">
    <source>
        <dbReference type="SAM" id="Phobius"/>
    </source>
</evidence>
<dbReference type="OrthoDB" id="3267813at2759"/>
<dbReference type="GO" id="GO:0016020">
    <property type="term" value="C:membrane"/>
    <property type="evidence" value="ECO:0007669"/>
    <property type="project" value="UniProtKB-SubCell"/>
</dbReference>
<evidence type="ECO:0000256" key="1">
    <source>
        <dbReference type="ARBA" id="ARBA00004167"/>
    </source>
</evidence>
<dbReference type="RefSeq" id="XP_012184172.1">
    <property type="nucleotide sequence ID" value="XM_012328782.1"/>
</dbReference>
<keyword evidence="4 6" id="KW-0472">Membrane</keyword>
<protein>
    <recommendedName>
        <fullName evidence="10">Mid2 domain-containing protein</fullName>
    </recommendedName>
</protein>
<feature type="transmembrane region" description="Helical" evidence="6">
    <location>
        <begin position="266"/>
        <end position="291"/>
    </location>
</feature>
<evidence type="ECO:0000313" key="8">
    <source>
        <dbReference type="EMBL" id="CCM04889.1"/>
    </source>
</evidence>
<keyword evidence="9" id="KW-1185">Reference proteome</keyword>
<dbReference type="STRING" id="599839.J4H4F2"/>
<gene>
    <name evidence="8" type="ORF">FIBRA_07085</name>
</gene>
<name>J4H4F2_9APHY</name>
<dbReference type="InterPro" id="IPR051694">
    <property type="entry name" value="Immunoregulatory_rcpt-like"/>
</dbReference>
<dbReference type="InParanoid" id="J4H4F2"/>
<feature type="compositionally biased region" description="Polar residues" evidence="5">
    <location>
        <begin position="334"/>
        <end position="358"/>
    </location>
</feature>
<organism evidence="8 9">
    <name type="scientific">Fibroporia radiculosa</name>
    <dbReference type="NCBI Taxonomy" id="599839"/>
    <lineage>
        <taxon>Eukaryota</taxon>
        <taxon>Fungi</taxon>
        <taxon>Dikarya</taxon>
        <taxon>Basidiomycota</taxon>
        <taxon>Agaricomycotina</taxon>
        <taxon>Agaricomycetes</taxon>
        <taxon>Polyporales</taxon>
        <taxon>Fibroporiaceae</taxon>
        <taxon>Fibroporia</taxon>
    </lineage>
</organism>
<comment type="subcellular location">
    <subcellularLocation>
        <location evidence="1">Membrane</location>
        <topology evidence="1">Single-pass membrane protein</topology>
    </subcellularLocation>
</comment>
<feature type="signal peptide" evidence="7">
    <location>
        <begin position="1"/>
        <end position="19"/>
    </location>
</feature>
<feature type="chain" id="PRO_5003779240" description="Mid2 domain-containing protein" evidence="7">
    <location>
        <begin position="20"/>
        <end position="442"/>
    </location>
</feature>
<dbReference type="AlphaFoldDB" id="J4H4F2"/>
<dbReference type="PANTHER" id="PTHR15549:SF26">
    <property type="entry name" value="AXIAL BUDDING PATTERN PROTEIN 2-RELATED"/>
    <property type="match status" value="1"/>
</dbReference>
<feature type="region of interest" description="Disordered" evidence="5">
    <location>
        <begin position="321"/>
        <end position="442"/>
    </location>
</feature>
<sequence>MLLPLHFPLALLLPAFASAFSFEFTNTPEQCQNLSLSITGSGTPPYSVLVIPFGPSPLANNIEVRKIFSVQFSGTSHSFQLNYPGDSQFVAVVSDSTGFGTGGTSIAATVLSSSDSSCYNDTEVSPDWDFSIFPANQIVECSAMRIDWNPAVVEGTPTFQGVIPGGQSFAIPQGTLTNVTGEGLGFSWTPSVRIGTTVILVGGDNRGQGTGGSGLYIVSQGSSQSCLNANSPSSTPGSPAGGSYPTSTSGAGTGGGSTSDGHSTDVGAIVGGVIGGVIGVILILAALFFLLRRRRSQKEPKEQPVDLLLDHDHDDGQLPQYYEPQPFVMPEPTVRSSTGGDMESQANPQLTYESTSSHYGAEGGLRAGTPDYTARSGSSGYLRKSPAVMRPVNIVQHEDAGPEEAGQEPETIELPPAYTNLRGKSTPQPSPPESSSLSAEAS</sequence>